<dbReference type="InterPro" id="IPR000719">
    <property type="entry name" value="Prot_kinase_dom"/>
</dbReference>
<evidence type="ECO:0000259" key="10">
    <source>
        <dbReference type="PROSITE" id="PS50011"/>
    </source>
</evidence>
<proteinExistence type="predicted"/>
<gene>
    <name evidence="11" type="ORF">ABWT76_004228</name>
</gene>
<dbReference type="CDD" id="cd14014">
    <property type="entry name" value="STKc_PknB_like"/>
    <property type="match status" value="1"/>
</dbReference>
<reference evidence="11" key="1">
    <citation type="submission" date="2024-07" db="EMBL/GenBank/DDBJ databases">
        <authorList>
            <person name="Kim Y.J."/>
            <person name="Jeong J.Y."/>
        </authorList>
    </citation>
    <scope>NUCLEOTIDE SEQUENCE</scope>
    <source>
        <strain evidence="11">GIHE-MW2</strain>
    </source>
</reference>
<sequence length="649" mass="72428">MNFPDFSQKGYHIIEELGHNHAGGRVTYLASTLASTDTEEKVVIKEFQFAKNAVNSWADYDAYQREIEVLQGLNHPGIPRYLDSFETAQGFCLVQEYKNAQPLSLENAWVAKDIKKIAIAILEILAYLQNRIPPVFHRDIKPENILVDGELNVYLVDFGFAHIGQGEVAMSSMVKGTLGFMPPEQLFNQELTLGSDLYGVGATLICLLTKTKSVDIGNLIDAYYRINFKSKIKSKIRRINPDLINWLEKMVEPKPKERFPDANTALEALKPLEVRPTPKVNCSVQIVEVTAREFSEQLNSQIVIQNPIRGTMLTGRLQIAPHPNDPKVKPPGHAWIHISPRHFKQNQVECNLTISTKKLQADSTYEREILLITNASNEPYRIPLRVNTASLPKQSQLPYGHIATLFGLSFLFCGRSFLDLFGAMIFYGIFRTSGFLLVLIMMVWLTLEQRLSQERQGRKIGALTGLVMAAAIALVTGNLALNNLNQGMVMMVLAGYLGANSGAITEIVSWRFNQTPAPKIAKVLAGAIAGTMAALTVFFSDIKHDTYYIPVDIGIPLWLILGMLVSAFAGIVVCDLLLDDFTPPWSVIFSLLTIGLGITLGMVFLWGWWSMLFSAIIIAVCLGKMISPTTKRSRLIRTYQKNILQLIKP</sequence>
<evidence type="ECO:0000313" key="11">
    <source>
        <dbReference type="EMBL" id="XCM35539.1"/>
    </source>
</evidence>
<evidence type="ECO:0000256" key="7">
    <source>
        <dbReference type="ARBA" id="ARBA00047899"/>
    </source>
</evidence>
<keyword evidence="6" id="KW-0067">ATP-binding</keyword>
<dbReference type="EC" id="2.7.11.1" evidence="1"/>
<name>A0AAU8J9Q7_9CYAN</name>
<dbReference type="PANTHER" id="PTHR24363">
    <property type="entry name" value="SERINE/THREONINE PROTEIN KINASE"/>
    <property type="match status" value="1"/>
</dbReference>
<feature type="transmembrane region" description="Helical" evidence="9">
    <location>
        <begin position="424"/>
        <end position="447"/>
    </location>
</feature>
<dbReference type="Gene3D" id="3.30.200.20">
    <property type="entry name" value="Phosphorylase Kinase, domain 1"/>
    <property type="match status" value="1"/>
</dbReference>
<comment type="catalytic activity">
    <reaction evidence="7">
        <text>L-threonyl-[protein] + ATP = O-phospho-L-threonyl-[protein] + ADP + H(+)</text>
        <dbReference type="Rhea" id="RHEA:46608"/>
        <dbReference type="Rhea" id="RHEA-COMP:11060"/>
        <dbReference type="Rhea" id="RHEA-COMP:11605"/>
        <dbReference type="ChEBI" id="CHEBI:15378"/>
        <dbReference type="ChEBI" id="CHEBI:30013"/>
        <dbReference type="ChEBI" id="CHEBI:30616"/>
        <dbReference type="ChEBI" id="CHEBI:61977"/>
        <dbReference type="ChEBI" id="CHEBI:456216"/>
        <dbReference type="EC" id="2.7.11.1"/>
    </reaction>
</comment>
<dbReference type="GO" id="GO:0004674">
    <property type="term" value="F:protein serine/threonine kinase activity"/>
    <property type="evidence" value="ECO:0007669"/>
    <property type="project" value="UniProtKB-KW"/>
</dbReference>
<evidence type="ECO:0000256" key="6">
    <source>
        <dbReference type="ARBA" id="ARBA00022840"/>
    </source>
</evidence>
<evidence type="ECO:0000256" key="2">
    <source>
        <dbReference type="ARBA" id="ARBA00022527"/>
    </source>
</evidence>
<evidence type="ECO:0000256" key="9">
    <source>
        <dbReference type="SAM" id="Phobius"/>
    </source>
</evidence>
<evidence type="ECO:0000256" key="5">
    <source>
        <dbReference type="ARBA" id="ARBA00022777"/>
    </source>
</evidence>
<dbReference type="EMBL" id="CP159837">
    <property type="protein sequence ID" value="XCM35539.1"/>
    <property type="molecule type" value="Genomic_DNA"/>
</dbReference>
<dbReference type="Gene3D" id="1.10.510.10">
    <property type="entry name" value="Transferase(Phosphotransferase) domain 1"/>
    <property type="match status" value="1"/>
</dbReference>
<evidence type="ECO:0000256" key="8">
    <source>
        <dbReference type="ARBA" id="ARBA00048679"/>
    </source>
</evidence>
<protein>
    <recommendedName>
        <fullName evidence="1">non-specific serine/threonine protein kinase</fullName>
        <ecNumber evidence="1">2.7.11.1</ecNumber>
    </recommendedName>
</protein>
<dbReference type="GO" id="GO:0005524">
    <property type="term" value="F:ATP binding"/>
    <property type="evidence" value="ECO:0007669"/>
    <property type="project" value="UniProtKB-KW"/>
</dbReference>
<accession>A0AAU8J9Q7</accession>
<keyword evidence="2 11" id="KW-0723">Serine/threonine-protein kinase</keyword>
<evidence type="ECO:0000256" key="1">
    <source>
        <dbReference type="ARBA" id="ARBA00012513"/>
    </source>
</evidence>
<dbReference type="PROSITE" id="PS50011">
    <property type="entry name" value="PROTEIN_KINASE_DOM"/>
    <property type="match status" value="1"/>
</dbReference>
<dbReference type="PROSITE" id="PS00108">
    <property type="entry name" value="PROTEIN_KINASE_ST"/>
    <property type="match status" value="1"/>
</dbReference>
<dbReference type="PANTHER" id="PTHR24363:SF0">
    <property type="entry name" value="SERINE_THREONINE KINASE LIKE DOMAIN CONTAINING 1"/>
    <property type="match status" value="1"/>
</dbReference>
<dbReference type="SMART" id="SM00220">
    <property type="entry name" value="S_TKc"/>
    <property type="match status" value="1"/>
</dbReference>
<evidence type="ECO:0000256" key="3">
    <source>
        <dbReference type="ARBA" id="ARBA00022679"/>
    </source>
</evidence>
<dbReference type="SUPFAM" id="SSF56112">
    <property type="entry name" value="Protein kinase-like (PK-like)"/>
    <property type="match status" value="1"/>
</dbReference>
<comment type="catalytic activity">
    <reaction evidence="8">
        <text>L-seryl-[protein] + ATP = O-phospho-L-seryl-[protein] + ADP + H(+)</text>
        <dbReference type="Rhea" id="RHEA:17989"/>
        <dbReference type="Rhea" id="RHEA-COMP:9863"/>
        <dbReference type="Rhea" id="RHEA-COMP:11604"/>
        <dbReference type="ChEBI" id="CHEBI:15378"/>
        <dbReference type="ChEBI" id="CHEBI:29999"/>
        <dbReference type="ChEBI" id="CHEBI:30616"/>
        <dbReference type="ChEBI" id="CHEBI:83421"/>
        <dbReference type="ChEBI" id="CHEBI:456216"/>
        <dbReference type="EC" id="2.7.11.1"/>
    </reaction>
</comment>
<feature type="transmembrane region" description="Helical" evidence="9">
    <location>
        <begin position="555"/>
        <end position="578"/>
    </location>
</feature>
<feature type="transmembrane region" description="Helical" evidence="9">
    <location>
        <begin position="520"/>
        <end position="540"/>
    </location>
</feature>
<feature type="transmembrane region" description="Helical" evidence="9">
    <location>
        <begin position="611"/>
        <end position="627"/>
    </location>
</feature>
<evidence type="ECO:0000256" key="4">
    <source>
        <dbReference type="ARBA" id="ARBA00022741"/>
    </source>
</evidence>
<keyword evidence="9" id="KW-0812">Transmembrane</keyword>
<dbReference type="InterPro" id="IPR011009">
    <property type="entry name" value="Kinase-like_dom_sf"/>
</dbReference>
<keyword evidence="9" id="KW-0472">Membrane</keyword>
<keyword evidence="4" id="KW-0547">Nucleotide-binding</keyword>
<feature type="transmembrane region" description="Helical" evidence="9">
    <location>
        <begin position="585"/>
        <end position="605"/>
    </location>
</feature>
<organism evidence="11">
    <name type="scientific">Planktothricoides raciborskii GIHE-MW2</name>
    <dbReference type="NCBI Taxonomy" id="2792601"/>
    <lineage>
        <taxon>Bacteria</taxon>
        <taxon>Bacillati</taxon>
        <taxon>Cyanobacteriota</taxon>
        <taxon>Cyanophyceae</taxon>
        <taxon>Oscillatoriophycideae</taxon>
        <taxon>Oscillatoriales</taxon>
        <taxon>Oscillatoriaceae</taxon>
        <taxon>Planktothricoides</taxon>
    </lineage>
</organism>
<keyword evidence="3" id="KW-0808">Transferase</keyword>
<keyword evidence="9" id="KW-1133">Transmembrane helix</keyword>
<feature type="domain" description="Protein kinase" evidence="10">
    <location>
        <begin position="11"/>
        <end position="273"/>
    </location>
</feature>
<keyword evidence="5 11" id="KW-0418">Kinase</keyword>
<dbReference type="Pfam" id="PF00069">
    <property type="entry name" value="Pkinase"/>
    <property type="match status" value="1"/>
</dbReference>
<dbReference type="RefSeq" id="WP_354634916.1">
    <property type="nucleotide sequence ID" value="NZ_CP159837.1"/>
</dbReference>
<feature type="transmembrane region" description="Helical" evidence="9">
    <location>
        <begin position="487"/>
        <end position="508"/>
    </location>
</feature>
<dbReference type="InterPro" id="IPR008271">
    <property type="entry name" value="Ser/Thr_kinase_AS"/>
</dbReference>
<dbReference type="AlphaFoldDB" id="A0AAU8J9Q7"/>
<feature type="transmembrane region" description="Helical" evidence="9">
    <location>
        <begin position="459"/>
        <end position="481"/>
    </location>
</feature>